<evidence type="ECO:0000313" key="1">
    <source>
        <dbReference type="EMBL" id="OFA07688.1"/>
    </source>
</evidence>
<organism evidence="1 2">
    <name type="scientific">Duganella phyllosphaerae</name>
    <dbReference type="NCBI Taxonomy" id="762836"/>
    <lineage>
        <taxon>Bacteria</taxon>
        <taxon>Pseudomonadati</taxon>
        <taxon>Pseudomonadota</taxon>
        <taxon>Betaproteobacteria</taxon>
        <taxon>Burkholderiales</taxon>
        <taxon>Oxalobacteraceae</taxon>
        <taxon>Telluria group</taxon>
        <taxon>Duganella</taxon>
    </lineage>
</organism>
<accession>A0A1E7X526</accession>
<protein>
    <submittedName>
        <fullName evidence="1">Uncharacterized protein</fullName>
    </submittedName>
</protein>
<reference evidence="2" key="1">
    <citation type="journal article" date="2016" name="Front. Microbiol.">
        <title>Molecular Keys to the Janthinobacterium and Duganella spp. Interaction with the Plant Pathogen Fusarium graminearum.</title>
        <authorList>
            <person name="Haack F.S."/>
            <person name="Poehlein A."/>
            <person name="Kroger C."/>
            <person name="Voigt C.A."/>
            <person name="Piepenbring M."/>
            <person name="Bode H.B."/>
            <person name="Daniel R."/>
            <person name="Schafer W."/>
            <person name="Streit W.R."/>
        </authorList>
    </citation>
    <scope>NUCLEOTIDE SEQUENCE [LARGE SCALE GENOMIC DNA]</scope>
    <source>
        <strain evidence="2">T54</strain>
    </source>
</reference>
<evidence type="ECO:0000313" key="2">
    <source>
        <dbReference type="Proteomes" id="UP000175989"/>
    </source>
</evidence>
<dbReference type="AlphaFoldDB" id="A0A1E7X526"/>
<dbReference type="EMBL" id="LROM01000058">
    <property type="protein sequence ID" value="OFA07688.1"/>
    <property type="molecule type" value="Genomic_DNA"/>
</dbReference>
<gene>
    <name evidence="1" type="ORF">DUPY_10850</name>
</gene>
<comment type="caution">
    <text evidence="1">The sequence shown here is derived from an EMBL/GenBank/DDBJ whole genome shotgun (WGS) entry which is preliminary data.</text>
</comment>
<keyword evidence="2" id="KW-1185">Reference proteome</keyword>
<dbReference type="PATRIC" id="fig|762836.4.peg.1135"/>
<sequence length="69" mass="8121">MNDLHFPPVMQQQYQRSDQHSSAIVERGIIVQSTFNTVCAIEYLRSHNVQPQIIERVLLHPEQRRQATH</sequence>
<dbReference type="Proteomes" id="UP000175989">
    <property type="component" value="Unassembled WGS sequence"/>
</dbReference>
<proteinExistence type="predicted"/>
<name>A0A1E7X526_9BURK</name>